<gene>
    <name evidence="2" type="ORF">M501DRAFT_1015607</name>
</gene>
<feature type="compositionally biased region" description="Basic and acidic residues" evidence="1">
    <location>
        <begin position="151"/>
        <end position="165"/>
    </location>
</feature>
<evidence type="ECO:0000313" key="3">
    <source>
        <dbReference type="Proteomes" id="UP000799429"/>
    </source>
</evidence>
<dbReference type="AlphaFoldDB" id="A0A9P4SDA1"/>
<organism evidence="2 3">
    <name type="scientific">Patellaria atrata CBS 101060</name>
    <dbReference type="NCBI Taxonomy" id="1346257"/>
    <lineage>
        <taxon>Eukaryota</taxon>
        <taxon>Fungi</taxon>
        <taxon>Dikarya</taxon>
        <taxon>Ascomycota</taxon>
        <taxon>Pezizomycotina</taxon>
        <taxon>Dothideomycetes</taxon>
        <taxon>Dothideomycetes incertae sedis</taxon>
        <taxon>Patellariales</taxon>
        <taxon>Patellariaceae</taxon>
        <taxon>Patellaria</taxon>
    </lineage>
</organism>
<reference evidence="2" key="1">
    <citation type="journal article" date="2020" name="Stud. Mycol.">
        <title>101 Dothideomycetes genomes: a test case for predicting lifestyles and emergence of pathogens.</title>
        <authorList>
            <person name="Haridas S."/>
            <person name="Albert R."/>
            <person name="Binder M."/>
            <person name="Bloem J."/>
            <person name="Labutti K."/>
            <person name="Salamov A."/>
            <person name="Andreopoulos B."/>
            <person name="Baker S."/>
            <person name="Barry K."/>
            <person name="Bills G."/>
            <person name="Bluhm B."/>
            <person name="Cannon C."/>
            <person name="Castanera R."/>
            <person name="Culley D."/>
            <person name="Daum C."/>
            <person name="Ezra D."/>
            <person name="Gonzalez J."/>
            <person name="Henrissat B."/>
            <person name="Kuo A."/>
            <person name="Liang C."/>
            <person name="Lipzen A."/>
            <person name="Lutzoni F."/>
            <person name="Magnuson J."/>
            <person name="Mondo S."/>
            <person name="Nolan M."/>
            <person name="Ohm R."/>
            <person name="Pangilinan J."/>
            <person name="Park H.-J."/>
            <person name="Ramirez L."/>
            <person name="Alfaro M."/>
            <person name="Sun H."/>
            <person name="Tritt A."/>
            <person name="Yoshinaga Y."/>
            <person name="Zwiers L.-H."/>
            <person name="Turgeon B."/>
            <person name="Goodwin S."/>
            <person name="Spatafora J."/>
            <person name="Crous P."/>
            <person name="Grigoriev I."/>
        </authorList>
    </citation>
    <scope>NUCLEOTIDE SEQUENCE</scope>
    <source>
        <strain evidence="2">CBS 101060</strain>
    </source>
</reference>
<feature type="region of interest" description="Disordered" evidence="1">
    <location>
        <begin position="149"/>
        <end position="299"/>
    </location>
</feature>
<comment type="caution">
    <text evidence="2">The sequence shown here is derived from an EMBL/GenBank/DDBJ whole genome shotgun (WGS) entry which is preliminary data.</text>
</comment>
<proteinExistence type="predicted"/>
<sequence length="336" mass="37003">MAYYSSPHQDPLDVAELLYGIETGIEMFRQCIRGCYERASVSHSSPYYSPTSQIHNSPPNSANSDAAPQKFQCRPESKRPSTLSNMSSAALVSHSLYPPPSPSHDFGRRKSCIPEPLMLRKWKGTARMDSVHEGTDQVVLTSTAKSGTIVIDKDPNSSQVKEDSVVSKTSNTAPLLSPTGYKDSTERNSKSLIPPVVPKSALNQSKYPFRKSFNFSDPPKRSRSTSSHASPENLHPGLNKPTTKHKLSPKTSPLSLNAALPPLPHEHARRIKEEKAKAKVSPATKAPPQAPPKNHDHERKHYRTTITSMEVPIVLHLENCASFPPPATPHQSHPRP</sequence>
<dbReference type="Proteomes" id="UP000799429">
    <property type="component" value="Unassembled WGS sequence"/>
</dbReference>
<protein>
    <submittedName>
        <fullName evidence="2">Uncharacterized protein</fullName>
    </submittedName>
</protein>
<accession>A0A9P4SDA1</accession>
<feature type="compositionally biased region" description="Polar residues" evidence="1">
    <location>
        <begin position="46"/>
        <end position="66"/>
    </location>
</feature>
<dbReference type="EMBL" id="MU006094">
    <property type="protein sequence ID" value="KAF2839508.1"/>
    <property type="molecule type" value="Genomic_DNA"/>
</dbReference>
<keyword evidence="3" id="KW-1185">Reference proteome</keyword>
<feature type="region of interest" description="Disordered" evidence="1">
    <location>
        <begin position="46"/>
        <end position="87"/>
    </location>
</feature>
<evidence type="ECO:0000256" key="1">
    <source>
        <dbReference type="SAM" id="MobiDB-lite"/>
    </source>
</evidence>
<name>A0A9P4SDA1_9PEZI</name>
<evidence type="ECO:0000313" key="2">
    <source>
        <dbReference type="EMBL" id="KAF2839508.1"/>
    </source>
</evidence>